<dbReference type="PROSITE" id="PS51257">
    <property type="entry name" value="PROKAR_LIPOPROTEIN"/>
    <property type="match status" value="1"/>
</dbReference>
<feature type="region of interest" description="Disordered" evidence="1">
    <location>
        <begin position="170"/>
        <end position="196"/>
    </location>
</feature>
<keyword evidence="4" id="KW-1185">Reference proteome</keyword>
<evidence type="ECO:0000313" key="3">
    <source>
        <dbReference type="EMBL" id="WXK81810.1"/>
    </source>
</evidence>
<evidence type="ECO:0000256" key="2">
    <source>
        <dbReference type="SAM" id="SignalP"/>
    </source>
</evidence>
<evidence type="ECO:0008006" key="5">
    <source>
        <dbReference type="Google" id="ProtNLM"/>
    </source>
</evidence>
<feature type="signal peptide" evidence="2">
    <location>
        <begin position="1"/>
        <end position="25"/>
    </location>
</feature>
<feature type="chain" id="PRO_5045073845" description="Lipoprotein" evidence="2">
    <location>
        <begin position="26"/>
        <end position="196"/>
    </location>
</feature>
<name>A0ABZ2QZK1_9ACTN</name>
<proteinExistence type="predicted"/>
<evidence type="ECO:0000256" key="1">
    <source>
        <dbReference type="SAM" id="MobiDB-lite"/>
    </source>
</evidence>
<dbReference type="Proteomes" id="UP001626628">
    <property type="component" value="Chromosome"/>
</dbReference>
<feature type="compositionally biased region" description="Basic and acidic residues" evidence="1">
    <location>
        <begin position="187"/>
        <end position="196"/>
    </location>
</feature>
<dbReference type="RefSeq" id="WP_407289371.1">
    <property type="nucleotide sequence ID" value="NZ_CP147982.1"/>
</dbReference>
<reference evidence="3 4" key="1">
    <citation type="submission" date="2024-03" db="EMBL/GenBank/DDBJ databases">
        <title>The complete genome of Streptomyces sirii sp.nov.</title>
        <authorList>
            <person name="Zakalyukina Y.V."/>
            <person name="Belik A.R."/>
            <person name="Biryukov M.V."/>
            <person name="Baturina O.A."/>
            <person name="Kabilov M.R."/>
        </authorList>
    </citation>
    <scope>NUCLEOTIDE SEQUENCE [LARGE SCALE GENOMIC DNA]</scope>
    <source>
        <strain evidence="3 4">BP-8</strain>
    </source>
</reference>
<gene>
    <name evidence="3" type="ORF">WAB15_20470</name>
</gene>
<keyword evidence="2" id="KW-0732">Signal</keyword>
<dbReference type="EMBL" id="CP147982">
    <property type="protein sequence ID" value="WXK81810.1"/>
    <property type="molecule type" value="Genomic_DNA"/>
</dbReference>
<evidence type="ECO:0000313" key="4">
    <source>
        <dbReference type="Proteomes" id="UP001626628"/>
    </source>
</evidence>
<protein>
    <recommendedName>
        <fullName evidence="5">Lipoprotein</fullName>
    </recommendedName>
</protein>
<organism evidence="3 4">
    <name type="scientific">Streptomyces sirii</name>
    <dbReference type="NCBI Taxonomy" id="3127701"/>
    <lineage>
        <taxon>Bacteria</taxon>
        <taxon>Bacillati</taxon>
        <taxon>Actinomycetota</taxon>
        <taxon>Actinomycetes</taxon>
        <taxon>Kitasatosporales</taxon>
        <taxon>Streptomycetaceae</taxon>
        <taxon>Streptomyces</taxon>
    </lineage>
</organism>
<accession>A0ABZ2QZK1</accession>
<sequence>MKAMRRWKFPRVVASVMLASGCLGGCSVFGGDDHERANVKQAVKRIDAVLDDTFKAIRPRIKWREGPAHISAHRNSFTNTANGEVGVDRKRYVRTKVSKAKLAELIKAVYKHWSAAGYEIGEMNPRGPSFSATASDGCVVHFSVGGYGNISVSASVDVSSDAVSGDIWGEEGDKFPKAPNGGPDYAPDVRDPYWSK</sequence>